<keyword evidence="3" id="KW-1003">Cell membrane</keyword>
<evidence type="ECO:0000256" key="4">
    <source>
        <dbReference type="ARBA" id="ARBA00022692"/>
    </source>
</evidence>
<keyword evidence="4 8" id="KW-0812">Transmembrane</keyword>
<keyword evidence="5 8" id="KW-1133">Transmembrane helix</keyword>
<keyword evidence="6 8" id="KW-0472">Membrane</keyword>
<name>A0A1G9RN12_9ACTN</name>
<feature type="region of interest" description="Disordered" evidence="7">
    <location>
        <begin position="361"/>
        <end position="382"/>
    </location>
</feature>
<dbReference type="AlphaFoldDB" id="A0A1G9RN12"/>
<dbReference type="GO" id="GO:0016413">
    <property type="term" value="F:O-acetyltransferase activity"/>
    <property type="evidence" value="ECO:0007669"/>
    <property type="project" value="TreeGrafter"/>
</dbReference>
<evidence type="ECO:0000259" key="9">
    <source>
        <dbReference type="Pfam" id="PF01757"/>
    </source>
</evidence>
<evidence type="ECO:0000256" key="5">
    <source>
        <dbReference type="ARBA" id="ARBA00022989"/>
    </source>
</evidence>
<organism evidence="10 11">
    <name type="scientific">Nonomuraea maritima</name>
    <dbReference type="NCBI Taxonomy" id="683260"/>
    <lineage>
        <taxon>Bacteria</taxon>
        <taxon>Bacillati</taxon>
        <taxon>Actinomycetota</taxon>
        <taxon>Actinomycetes</taxon>
        <taxon>Streptosporangiales</taxon>
        <taxon>Streptosporangiaceae</taxon>
        <taxon>Nonomuraea</taxon>
    </lineage>
</organism>
<gene>
    <name evidence="10" type="ORF">SAMN05421874_14715</name>
</gene>
<dbReference type="Proteomes" id="UP000198683">
    <property type="component" value="Unassembled WGS sequence"/>
</dbReference>
<feature type="transmembrane region" description="Helical" evidence="8">
    <location>
        <begin position="275"/>
        <end position="298"/>
    </location>
</feature>
<reference evidence="10 11" key="1">
    <citation type="submission" date="2016-10" db="EMBL/GenBank/DDBJ databases">
        <authorList>
            <person name="de Groot N.N."/>
        </authorList>
    </citation>
    <scope>NUCLEOTIDE SEQUENCE [LARGE SCALE GENOMIC DNA]</scope>
    <source>
        <strain evidence="10 11">CGMCC 4.5681</strain>
    </source>
</reference>
<evidence type="ECO:0000313" key="10">
    <source>
        <dbReference type="EMBL" id="SDM24604.1"/>
    </source>
</evidence>
<feature type="transmembrane region" description="Helical" evidence="8">
    <location>
        <begin position="66"/>
        <end position="84"/>
    </location>
</feature>
<dbReference type="Pfam" id="PF01757">
    <property type="entry name" value="Acyl_transf_3"/>
    <property type="match status" value="1"/>
</dbReference>
<dbReference type="RefSeq" id="WP_090773950.1">
    <property type="nucleotide sequence ID" value="NZ_FNFB01000047.1"/>
</dbReference>
<dbReference type="EMBL" id="FNFB01000047">
    <property type="protein sequence ID" value="SDM24604.1"/>
    <property type="molecule type" value="Genomic_DNA"/>
</dbReference>
<evidence type="ECO:0000256" key="1">
    <source>
        <dbReference type="ARBA" id="ARBA00004651"/>
    </source>
</evidence>
<feature type="transmembrane region" description="Helical" evidence="8">
    <location>
        <begin position="219"/>
        <end position="237"/>
    </location>
</feature>
<dbReference type="GO" id="GO:0009246">
    <property type="term" value="P:enterobacterial common antigen biosynthetic process"/>
    <property type="evidence" value="ECO:0007669"/>
    <property type="project" value="TreeGrafter"/>
</dbReference>
<feature type="transmembrane region" description="Helical" evidence="8">
    <location>
        <begin position="136"/>
        <end position="153"/>
    </location>
</feature>
<evidence type="ECO:0000256" key="7">
    <source>
        <dbReference type="SAM" id="MobiDB-lite"/>
    </source>
</evidence>
<accession>A0A1G9RN12</accession>
<evidence type="ECO:0000256" key="8">
    <source>
        <dbReference type="SAM" id="Phobius"/>
    </source>
</evidence>
<feature type="transmembrane region" description="Helical" evidence="8">
    <location>
        <begin position="243"/>
        <end position="263"/>
    </location>
</feature>
<feature type="transmembrane region" description="Helical" evidence="8">
    <location>
        <begin position="160"/>
        <end position="178"/>
    </location>
</feature>
<dbReference type="OrthoDB" id="9811476at2"/>
<dbReference type="InterPro" id="IPR002656">
    <property type="entry name" value="Acyl_transf_3_dom"/>
</dbReference>
<dbReference type="STRING" id="683260.SAMN05421874_14715"/>
<sequence>MNVTHPPTTLIQGKVRTKWADTAKGACILLVVLWHVVMKDYLQIDWHLSIPITGAWGTVTEQLLPLRMPLFFTISGMFAVGAVSRPWPVLARTKVAGFYGLYALWLLIHTALLAFAPGFDTARAGDLTGLLEQLTITPSNLWYLYALALYFAVAKTVRRLPAPVVLGAAFVLSAAASAGLLDQPGDRGGVYKNLVFFLAGMYLRPAVERLAATATWRRLGVSGVLFAVAVVAMRVTGADTWFGVWPAACVVAAVLGVTAASLVSRWDALGDRLAALGRTTLPVYVIHMPVLALLHRALVPPLSADMNGTVRLLLSVVEPVLVTAAVTAVCLLLHRALLKAHAGWLFQLPWAADRGRRARGSAGDQKIFRASPDSPYPSDVDR</sequence>
<keyword evidence="11" id="KW-1185">Reference proteome</keyword>
<evidence type="ECO:0000256" key="6">
    <source>
        <dbReference type="ARBA" id="ARBA00023136"/>
    </source>
</evidence>
<feature type="transmembrane region" description="Helical" evidence="8">
    <location>
        <begin position="310"/>
        <end position="333"/>
    </location>
</feature>
<dbReference type="PANTHER" id="PTHR40074">
    <property type="entry name" value="O-ACETYLTRANSFERASE WECH"/>
    <property type="match status" value="1"/>
</dbReference>
<feature type="transmembrane region" description="Helical" evidence="8">
    <location>
        <begin position="190"/>
        <end position="207"/>
    </location>
</feature>
<feature type="transmembrane region" description="Helical" evidence="8">
    <location>
        <begin position="96"/>
        <end position="116"/>
    </location>
</feature>
<evidence type="ECO:0000256" key="3">
    <source>
        <dbReference type="ARBA" id="ARBA00022475"/>
    </source>
</evidence>
<dbReference type="PANTHER" id="PTHR40074:SF4">
    <property type="entry name" value="INNER MEMBRANE PROTEIN YCFT"/>
    <property type="match status" value="1"/>
</dbReference>
<feature type="domain" description="Acyltransferase 3" evidence="9">
    <location>
        <begin position="18"/>
        <end position="334"/>
    </location>
</feature>
<comment type="similarity">
    <text evidence="2">Belongs to the acyltransferase 3 family.</text>
</comment>
<comment type="subcellular location">
    <subcellularLocation>
        <location evidence="1">Cell membrane</location>
        <topology evidence="1">Multi-pass membrane protein</topology>
    </subcellularLocation>
</comment>
<proteinExistence type="inferred from homology"/>
<dbReference type="GO" id="GO:0005886">
    <property type="term" value="C:plasma membrane"/>
    <property type="evidence" value="ECO:0007669"/>
    <property type="project" value="UniProtKB-SubCell"/>
</dbReference>
<protein>
    <submittedName>
        <fullName evidence="10">Uncharacterized membrane protein YcfT</fullName>
    </submittedName>
</protein>
<evidence type="ECO:0000313" key="11">
    <source>
        <dbReference type="Proteomes" id="UP000198683"/>
    </source>
</evidence>
<evidence type="ECO:0000256" key="2">
    <source>
        <dbReference type="ARBA" id="ARBA00007400"/>
    </source>
</evidence>